<dbReference type="InterPro" id="IPR019308">
    <property type="entry name" value="TMEM214"/>
</dbReference>
<sequence>MLSNAVREEVVRLIPVSSFEMLLRLTFPDTSDRYTERFKAVYPLLKDVALADAPVKEEVRLVTEPIFEFSIKFAAEGNPDLAEVATTIAVWCVTKNIDCCRCWFTNYHEEYPKASVALLKKLVEEWDDHSPELLSSYYSINLLKRTMNNFLLLNKKGSRNIPLFIEADNYVKDLIRKLN</sequence>
<dbReference type="PANTHER" id="PTHR13448">
    <property type="entry name" value="TRANSMEMBRANE PROTEIN 214"/>
    <property type="match status" value="1"/>
</dbReference>
<reference evidence="2" key="1">
    <citation type="journal article" date="2015" name="Nat. Plants">
        <title>Genome expansion of Arabis alpina linked with retrotransposition and reduced symmetric DNA methylation.</title>
        <authorList>
            <person name="Willing E.M."/>
            <person name="Rawat V."/>
            <person name="Mandakova T."/>
            <person name="Maumus F."/>
            <person name="James G.V."/>
            <person name="Nordstroem K.J."/>
            <person name="Becker C."/>
            <person name="Warthmann N."/>
            <person name="Chica C."/>
            <person name="Szarzynska B."/>
            <person name="Zytnicki M."/>
            <person name="Albani M.C."/>
            <person name="Kiefer C."/>
            <person name="Bergonzi S."/>
            <person name="Castaings L."/>
            <person name="Mateos J.L."/>
            <person name="Berns M.C."/>
            <person name="Bujdoso N."/>
            <person name="Piofczyk T."/>
            <person name="de Lorenzo L."/>
            <person name="Barrero-Sicilia C."/>
            <person name="Mateos I."/>
            <person name="Piednoel M."/>
            <person name="Hagmann J."/>
            <person name="Chen-Min-Tao R."/>
            <person name="Iglesias-Fernandez R."/>
            <person name="Schuster S.C."/>
            <person name="Alonso-Blanco C."/>
            <person name="Roudier F."/>
            <person name="Carbonero P."/>
            <person name="Paz-Ares J."/>
            <person name="Davis S.J."/>
            <person name="Pecinka A."/>
            <person name="Quesneville H."/>
            <person name="Colot V."/>
            <person name="Lysak M.A."/>
            <person name="Weigel D."/>
            <person name="Coupland G."/>
            <person name="Schneeberger K."/>
        </authorList>
    </citation>
    <scope>NUCLEOTIDE SEQUENCE [LARGE SCALE GENOMIC DNA]</scope>
    <source>
        <strain evidence="2">cv. Pajares</strain>
    </source>
</reference>
<keyword evidence="2" id="KW-1185">Reference proteome</keyword>
<name>A0A087H3X9_ARAAL</name>
<dbReference type="Proteomes" id="UP000029120">
    <property type="component" value="Chromosome 4"/>
</dbReference>
<dbReference type="EMBL" id="CM002872">
    <property type="protein sequence ID" value="KFK36831.1"/>
    <property type="molecule type" value="Genomic_DNA"/>
</dbReference>
<dbReference type="GO" id="GO:0005783">
    <property type="term" value="C:endoplasmic reticulum"/>
    <property type="evidence" value="ECO:0007669"/>
    <property type="project" value="TreeGrafter"/>
</dbReference>
<evidence type="ECO:0000313" key="2">
    <source>
        <dbReference type="Proteomes" id="UP000029120"/>
    </source>
</evidence>
<accession>A0A087H3X9</accession>
<dbReference type="AlphaFoldDB" id="A0A087H3X9"/>
<dbReference type="Gramene" id="KFK36831">
    <property type="protein sequence ID" value="KFK36831"/>
    <property type="gene ID" value="AALP_AA4G177000"/>
</dbReference>
<dbReference type="OrthoDB" id="1111516at2759"/>
<dbReference type="GO" id="GO:0005794">
    <property type="term" value="C:Golgi apparatus"/>
    <property type="evidence" value="ECO:0007669"/>
    <property type="project" value="TreeGrafter"/>
</dbReference>
<protein>
    <submittedName>
        <fullName evidence="1">Uncharacterized protein</fullName>
    </submittedName>
</protein>
<dbReference type="eggNOG" id="KOG4467">
    <property type="taxonomic scope" value="Eukaryota"/>
</dbReference>
<dbReference type="PANTHER" id="PTHR13448:SF13">
    <property type="entry name" value="(RAPE) HYPOTHETICAL PROTEIN"/>
    <property type="match status" value="1"/>
</dbReference>
<gene>
    <name evidence="1" type="ordered locus">AALP_Aa4g177000</name>
</gene>
<dbReference type="OMA" id="FESHYYS"/>
<organism evidence="1 2">
    <name type="scientific">Arabis alpina</name>
    <name type="common">Alpine rock-cress</name>
    <dbReference type="NCBI Taxonomy" id="50452"/>
    <lineage>
        <taxon>Eukaryota</taxon>
        <taxon>Viridiplantae</taxon>
        <taxon>Streptophyta</taxon>
        <taxon>Embryophyta</taxon>
        <taxon>Tracheophyta</taxon>
        <taxon>Spermatophyta</taxon>
        <taxon>Magnoliopsida</taxon>
        <taxon>eudicotyledons</taxon>
        <taxon>Gunneridae</taxon>
        <taxon>Pentapetalae</taxon>
        <taxon>rosids</taxon>
        <taxon>malvids</taxon>
        <taxon>Brassicales</taxon>
        <taxon>Brassicaceae</taxon>
        <taxon>Arabideae</taxon>
        <taxon>Arabis</taxon>
    </lineage>
</organism>
<proteinExistence type="predicted"/>
<evidence type="ECO:0000313" key="1">
    <source>
        <dbReference type="EMBL" id="KFK36831.1"/>
    </source>
</evidence>